<organism evidence="2 3">
    <name type="scientific">Phytophthora pseudosyringae</name>
    <dbReference type="NCBI Taxonomy" id="221518"/>
    <lineage>
        <taxon>Eukaryota</taxon>
        <taxon>Sar</taxon>
        <taxon>Stramenopiles</taxon>
        <taxon>Oomycota</taxon>
        <taxon>Peronosporomycetes</taxon>
        <taxon>Peronosporales</taxon>
        <taxon>Peronosporaceae</taxon>
        <taxon>Phytophthora</taxon>
    </lineage>
</organism>
<dbReference type="AlphaFoldDB" id="A0A8T1WHP4"/>
<feature type="region of interest" description="Disordered" evidence="1">
    <location>
        <begin position="86"/>
        <end position="133"/>
    </location>
</feature>
<evidence type="ECO:0000313" key="3">
    <source>
        <dbReference type="Proteomes" id="UP000694044"/>
    </source>
</evidence>
<feature type="compositionally biased region" description="Polar residues" evidence="1">
    <location>
        <begin position="106"/>
        <end position="118"/>
    </location>
</feature>
<dbReference type="EMBL" id="JAGDFM010000019">
    <property type="protein sequence ID" value="KAG7391630.1"/>
    <property type="molecule type" value="Genomic_DNA"/>
</dbReference>
<keyword evidence="3" id="KW-1185">Reference proteome</keyword>
<dbReference type="Proteomes" id="UP000694044">
    <property type="component" value="Unassembled WGS sequence"/>
</dbReference>
<reference evidence="2" key="1">
    <citation type="submission" date="2021-02" db="EMBL/GenBank/DDBJ databases">
        <authorList>
            <person name="Palmer J.M."/>
        </authorList>
    </citation>
    <scope>NUCLEOTIDE SEQUENCE</scope>
    <source>
        <strain evidence="2">SCRP734</strain>
    </source>
</reference>
<comment type="caution">
    <text evidence="2">The sequence shown here is derived from an EMBL/GenBank/DDBJ whole genome shotgun (WGS) entry which is preliminary data.</text>
</comment>
<proteinExistence type="predicted"/>
<sequence length="259" mass="27144">MARAFPVPGTAGALTVDLGSRAVAFVTPRGTKTAVVPADHAWTLVHPPRASMDHEDDNASPDVTTMHQSADVELPLLTRAEAELTPGDLFAPPLPPPRPLAPGAQQVETVPASTTQGSDPGPRSPPTDQPVTGLSGAALMQALLLEQRATNTAPRAQLSVLSASVVSIQNRLTVQSSGAAPRHPAALFATALSHSHVIGTTPAPGAENPRSLPRPDVLYHSRSSPGPIQAHDEAEPRHPRYPVHSRCPFAVPFVSRSWA</sequence>
<accession>A0A8T1WHP4</accession>
<name>A0A8T1WHP4_9STRA</name>
<evidence type="ECO:0000256" key="1">
    <source>
        <dbReference type="SAM" id="MobiDB-lite"/>
    </source>
</evidence>
<gene>
    <name evidence="2" type="ORF">PHYPSEUDO_004132</name>
</gene>
<protein>
    <submittedName>
        <fullName evidence="2">Uncharacterized protein</fullName>
    </submittedName>
</protein>
<evidence type="ECO:0000313" key="2">
    <source>
        <dbReference type="EMBL" id="KAG7391630.1"/>
    </source>
</evidence>
<dbReference type="OrthoDB" id="146777at2759"/>